<dbReference type="InterPro" id="IPR000834">
    <property type="entry name" value="Peptidase_M14"/>
</dbReference>
<evidence type="ECO:0000259" key="9">
    <source>
        <dbReference type="PROSITE" id="PS51782"/>
    </source>
</evidence>
<dbReference type="STRING" id="1459.AF332_09695"/>
<dbReference type="EMBL" id="LGUF01000007">
    <property type="protein sequence ID" value="KON87056.1"/>
    <property type="molecule type" value="Genomic_DNA"/>
</dbReference>
<dbReference type="CDD" id="cd06229">
    <property type="entry name" value="M14_Endopeptidase_I"/>
    <property type="match status" value="1"/>
</dbReference>
<dbReference type="Gene3D" id="3.10.350.10">
    <property type="entry name" value="LysM domain"/>
    <property type="match status" value="2"/>
</dbReference>
<accession>A0A0M0GCA7</accession>
<dbReference type="Proteomes" id="UP000037109">
    <property type="component" value="Unassembled WGS sequence"/>
</dbReference>
<dbReference type="OrthoDB" id="9802862at2"/>
<dbReference type="SMART" id="SM00631">
    <property type="entry name" value="Zn_pept"/>
    <property type="match status" value="1"/>
</dbReference>
<evidence type="ECO:0000256" key="3">
    <source>
        <dbReference type="ARBA" id="ARBA00022670"/>
    </source>
</evidence>
<dbReference type="InterPro" id="IPR057246">
    <property type="entry name" value="CARBOXYPEPT_ZN_1"/>
</dbReference>
<dbReference type="AlphaFoldDB" id="A0A0M0GCA7"/>
<sequence>MKVKVRSGDSLWYYSQLFMVPVILIADSNPGVNPKSLQIGQEIDIPGFTLQNYTIRQGDTFWKLSTSRNLSADALLLVNQTLNPNSLPIGTVIKLPRRVISPIVSGRRSYDYHALTADISMLADIYPFIKVSTIGKSVLGKPIQEIRLGKGNKKVQINASFHANEWITTPILMALLNSFLLSITNVRPIRGVSTMPLYNSVDLSIVPMVNPDGVDLVLNGPPPEVREEVIAINRGSTDFTGWKANIRGVDLNKQYPAKWDFEKERSEQNAPAPRDYLGVAPLTEPEAIAMAELARNNQFDRMLAFHTQGAEFYWGYEGLEPPESQVIALEFERVSGYKAVQYIDSFAGYKDWFIQEFRRPGFTIELGRGINPLPLSQYDEIYEEVLGIFLASLYM</sequence>
<evidence type="ECO:0000259" key="10">
    <source>
        <dbReference type="PROSITE" id="PS52035"/>
    </source>
</evidence>
<evidence type="ECO:0000256" key="2">
    <source>
        <dbReference type="ARBA" id="ARBA00005988"/>
    </source>
</evidence>
<evidence type="ECO:0000256" key="4">
    <source>
        <dbReference type="ARBA" id="ARBA00022723"/>
    </source>
</evidence>
<dbReference type="InterPro" id="IPR034274">
    <property type="entry name" value="ENP1_M14_CPD"/>
</dbReference>
<keyword evidence="3" id="KW-0645">Protease</keyword>
<evidence type="ECO:0000256" key="8">
    <source>
        <dbReference type="PROSITE-ProRule" id="PRU01379"/>
    </source>
</evidence>
<dbReference type="PATRIC" id="fig|1459.3.peg.2062"/>
<feature type="domain" description="LysM" evidence="9">
    <location>
        <begin position="51"/>
        <end position="95"/>
    </location>
</feature>
<reference evidence="12" key="1">
    <citation type="submission" date="2015-07" db="EMBL/GenBank/DDBJ databases">
        <title>Fjat-10036 dsm4.</title>
        <authorList>
            <person name="Liu B."/>
            <person name="Wang J."/>
            <person name="Zhu Y."/>
            <person name="Liu G."/>
            <person name="Chen Q."/>
            <person name="Chen Z."/>
            <person name="Lan J."/>
            <person name="Che J."/>
            <person name="Ge C."/>
            <person name="Shi H."/>
            <person name="Pan Z."/>
            <person name="Liu X."/>
        </authorList>
    </citation>
    <scope>NUCLEOTIDE SEQUENCE [LARGE SCALE GENOMIC DNA]</scope>
    <source>
        <strain evidence="12">DSM 4</strain>
    </source>
</reference>
<keyword evidence="12" id="KW-1185">Reference proteome</keyword>
<dbReference type="PROSITE" id="PS51782">
    <property type="entry name" value="LYSM"/>
    <property type="match status" value="2"/>
</dbReference>
<evidence type="ECO:0000313" key="11">
    <source>
        <dbReference type="EMBL" id="KON87056.1"/>
    </source>
</evidence>
<dbReference type="Pfam" id="PF00246">
    <property type="entry name" value="Peptidase_M14"/>
    <property type="match status" value="1"/>
</dbReference>
<feature type="domain" description="LysM" evidence="9">
    <location>
        <begin position="1"/>
        <end position="45"/>
    </location>
</feature>
<keyword evidence="4" id="KW-0479">Metal-binding</keyword>
<dbReference type="RefSeq" id="WP_053434407.1">
    <property type="nucleotide sequence ID" value="NZ_LGUF01000007.1"/>
</dbReference>
<feature type="domain" description="Peptidase M14" evidence="10">
    <location>
        <begin position="108"/>
        <end position="393"/>
    </location>
</feature>
<dbReference type="PANTHER" id="PTHR11705:SF143">
    <property type="entry name" value="SLL0236 PROTEIN"/>
    <property type="match status" value="1"/>
</dbReference>
<dbReference type="SUPFAM" id="SSF53187">
    <property type="entry name" value="Zn-dependent exopeptidases"/>
    <property type="match status" value="1"/>
</dbReference>
<dbReference type="GO" id="GO:0008270">
    <property type="term" value="F:zinc ion binding"/>
    <property type="evidence" value="ECO:0007669"/>
    <property type="project" value="InterPro"/>
</dbReference>
<dbReference type="GO" id="GO:0005615">
    <property type="term" value="C:extracellular space"/>
    <property type="evidence" value="ECO:0007669"/>
    <property type="project" value="TreeGrafter"/>
</dbReference>
<protein>
    <submittedName>
        <fullName evidence="11">Peptidase M14</fullName>
    </submittedName>
</protein>
<dbReference type="Pfam" id="PF01476">
    <property type="entry name" value="LysM"/>
    <property type="match status" value="2"/>
</dbReference>
<organism evidence="11 12">
    <name type="scientific">Sporosarcina globispora</name>
    <name type="common">Bacillus globisporus</name>
    <dbReference type="NCBI Taxonomy" id="1459"/>
    <lineage>
        <taxon>Bacteria</taxon>
        <taxon>Bacillati</taxon>
        <taxon>Bacillota</taxon>
        <taxon>Bacilli</taxon>
        <taxon>Bacillales</taxon>
        <taxon>Caryophanaceae</taxon>
        <taxon>Sporosarcina</taxon>
    </lineage>
</organism>
<dbReference type="InterPro" id="IPR018392">
    <property type="entry name" value="LysM"/>
</dbReference>
<gene>
    <name evidence="11" type="ORF">AF332_09695</name>
</gene>
<evidence type="ECO:0000256" key="5">
    <source>
        <dbReference type="ARBA" id="ARBA00022801"/>
    </source>
</evidence>
<dbReference type="CDD" id="cd00118">
    <property type="entry name" value="LysM"/>
    <property type="match status" value="2"/>
</dbReference>
<dbReference type="PROSITE" id="PS00132">
    <property type="entry name" value="CARBOXYPEPT_ZN_1"/>
    <property type="match status" value="1"/>
</dbReference>
<evidence type="ECO:0000256" key="7">
    <source>
        <dbReference type="ARBA" id="ARBA00023049"/>
    </source>
</evidence>
<keyword evidence="7" id="KW-0482">Metalloprotease</keyword>
<comment type="cofactor">
    <cofactor evidence="1">
        <name>Zn(2+)</name>
        <dbReference type="ChEBI" id="CHEBI:29105"/>
    </cofactor>
</comment>
<evidence type="ECO:0000256" key="6">
    <source>
        <dbReference type="ARBA" id="ARBA00022833"/>
    </source>
</evidence>
<feature type="active site" description="Proton donor/acceptor" evidence="8">
    <location>
        <position position="365"/>
    </location>
</feature>
<dbReference type="InterPro" id="IPR036779">
    <property type="entry name" value="LysM_dom_sf"/>
</dbReference>
<dbReference type="PANTHER" id="PTHR11705">
    <property type="entry name" value="PROTEASE FAMILY M14 CARBOXYPEPTIDASE A,B"/>
    <property type="match status" value="1"/>
</dbReference>
<comment type="similarity">
    <text evidence="2 8">Belongs to the peptidase M14 family.</text>
</comment>
<evidence type="ECO:0000313" key="12">
    <source>
        <dbReference type="Proteomes" id="UP000037109"/>
    </source>
</evidence>
<name>A0A0M0GCA7_SPOGL</name>
<comment type="caution">
    <text evidence="11">The sequence shown here is derived from an EMBL/GenBank/DDBJ whole genome shotgun (WGS) entry which is preliminary data.</text>
</comment>
<keyword evidence="6" id="KW-0862">Zinc</keyword>
<proteinExistence type="inferred from homology"/>
<dbReference type="SMART" id="SM00257">
    <property type="entry name" value="LysM"/>
    <property type="match status" value="2"/>
</dbReference>
<dbReference type="PRINTS" id="PR00765">
    <property type="entry name" value="CRBOXYPTASEA"/>
</dbReference>
<dbReference type="GO" id="GO:0006508">
    <property type="term" value="P:proteolysis"/>
    <property type="evidence" value="ECO:0007669"/>
    <property type="project" value="UniProtKB-KW"/>
</dbReference>
<dbReference type="SUPFAM" id="SSF54106">
    <property type="entry name" value="LysM domain"/>
    <property type="match status" value="1"/>
</dbReference>
<dbReference type="Gene3D" id="3.40.630.10">
    <property type="entry name" value="Zn peptidases"/>
    <property type="match status" value="1"/>
</dbReference>
<dbReference type="PROSITE" id="PS52035">
    <property type="entry name" value="PEPTIDASE_M14"/>
    <property type="match status" value="1"/>
</dbReference>
<evidence type="ECO:0000256" key="1">
    <source>
        <dbReference type="ARBA" id="ARBA00001947"/>
    </source>
</evidence>
<dbReference type="GO" id="GO:0004181">
    <property type="term" value="F:metallocarboxypeptidase activity"/>
    <property type="evidence" value="ECO:0007669"/>
    <property type="project" value="InterPro"/>
</dbReference>
<keyword evidence="5" id="KW-0378">Hydrolase</keyword>